<feature type="compositionally biased region" description="Low complexity" evidence="1">
    <location>
        <begin position="42"/>
        <end position="54"/>
    </location>
</feature>
<name>A0A2J7ZUM6_9CHLO</name>
<evidence type="ECO:0000256" key="1">
    <source>
        <dbReference type="SAM" id="MobiDB-lite"/>
    </source>
</evidence>
<dbReference type="Proteomes" id="UP000236333">
    <property type="component" value="Unassembled WGS sequence"/>
</dbReference>
<evidence type="ECO:0000313" key="3">
    <source>
        <dbReference type="Proteomes" id="UP000236333"/>
    </source>
</evidence>
<proteinExistence type="predicted"/>
<organism evidence="2 3">
    <name type="scientific">Tetrabaena socialis</name>
    <dbReference type="NCBI Taxonomy" id="47790"/>
    <lineage>
        <taxon>Eukaryota</taxon>
        <taxon>Viridiplantae</taxon>
        <taxon>Chlorophyta</taxon>
        <taxon>core chlorophytes</taxon>
        <taxon>Chlorophyceae</taxon>
        <taxon>CS clade</taxon>
        <taxon>Chlamydomonadales</taxon>
        <taxon>Tetrabaenaceae</taxon>
        <taxon>Tetrabaena</taxon>
    </lineage>
</organism>
<comment type="caution">
    <text evidence="2">The sequence shown here is derived from an EMBL/GenBank/DDBJ whole genome shotgun (WGS) entry which is preliminary data.</text>
</comment>
<feature type="region of interest" description="Disordered" evidence="1">
    <location>
        <begin position="14"/>
        <end position="62"/>
    </location>
</feature>
<evidence type="ECO:0000313" key="2">
    <source>
        <dbReference type="EMBL" id="PNH03940.1"/>
    </source>
</evidence>
<sequence>MLCSKLAKQAGRCPAPLGSVPAHKPRCRSSAGIEPRQKRGEAAAAEFPHAARPAQQMGLRGRARAAVKPAACPYRCPPWSAKVHRGVKPPGRVPRALAGSEGFSSNVSRFSGTKYRGSSSTAVAAAVTAVGAVDCTGLARTRHGMLCWDREHAAGADKR</sequence>
<accession>A0A2J7ZUM6</accession>
<reference evidence="2 3" key="1">
    <citation type="journal article" date="2017" name="Mol. Biol. Evol.">
        <title>The 4-celled Tetrabaena socialis nuclear genome reveals the essential components for genetic control of cell number at the origin of multicellularity in the volvocine lineage.</title>
        <authorList>
            <person name="Featherston J."/>
            <person name="Arakaki Y."/>
            <person name="Hanschen E.R."/>
            <person name="Ferris P.J."/>
            <person name="Michod R.E."/>
            <person name="Olson B.J.S.C."/>
            <person name="Nozaki H."/>
            <person name="Durand P.M."/>
        </authorList>
    </citation>
    <scope>NUCLEOTIDE SEQUENCE [LARGE SCALE GENOMIC DNA]</scope>
    <source>
        <strain evidence="2 3">NIES-571</strain>
    </source>
</reference>
<dbReference type="AlphaFoldDB" id="A0A2J7ZUM6"/>
<protein>
    <submittedName>
        <fullName evidence="2">Uncharacterized protein</fullName>
    </submittedName>
</protein>
<keyword evidence="3" id="KW-1185">Reference proteome</keyword>
<gene>
    <name evidence="2" type="ORF">TSOC_009927</name>
</gene>
<dbReference type="EMBL" id="PGGS01000442">
    <property type="protein sequence ID" value="PNH03940.1"/>
    <property type="molecule type" value="Genomic_DNA"/>
</dbReference>